<evidence type="ECO:0000313" key="2">
    <source>
        <dbReference type="Proteomes" id="UP000004121"/>
    </source>
</evidence>
<accession>C2L0U9</accession>
<dbReference type="InParanoid" id="C2L0U9"/>
<dbReference type="Proteomes" id="UP000004121">
    <property type="component" value="Unassembled WGS sequence"/>
</dbReference>
<sequence>MPSLIPSITHPSPLGKYFSALFSLPEYRMPYLSHFSSKKNSFQNSFFRDFESYFLY</sequence>
<name>C2L0U9_9FIRM</name>
<gene>
    <name evidence="1" type="ORF">HMPREF6123_2368</name>
</gene>
<reference evidence="1 2" key="1">
    <citation type="submission" date="2009-04" db="EMBL/GenBank/DDBJ databases">
        <authorList>
            <person name="Qin X."/>
            <person name="Bachman B."/>
            <person name="Battles P."/>
            <person name="Bell A."/>
            <person name="Bess C."/>
            <person name="Bickham C."/>
            <person name="Chaboub L."/>
            <person name="Chen D."/>
            <person name="Coyle M."/>
            <person name="Deiros D.R."/>
            <person name="Dinh H."/>
            <person name="Forbes L."/>
            <person name="Fowler G."/>
            <person name="Francisco L."/>
            <person name="Fu Q."/>
            <person name="Gubbala S."/>
            <person name="Hale W."/>
            <person name="Han Y."/>
            <person name="Hemphill L."/>
            <person name="Highlander S.K."/>
            <person name="Hirani K."/>
            <person name="Hogues M."/>
            <person name="Jackson L."/>
            <person name="Jakkamsetti A."/>
            <person name="Javaid M."/>
            <person name="Jiang H."/>
            <person name="Korchina V."/>
            <person name="Kovar C."/>
            <person name="Lara F."/>
            <person name="Lee S."/>
            <person name="Mata R."/>
            <person name="Mathew T."/>
            <person name="Moen C."/>
            <person name="Morales K."/>
            <person name="Munidasa M."/>
            <person name="Nazareth L."/>
            <person name="Ngo R."/>
            <person name="Nguyen L."/>
            <person name="Okwuonu G."/>
            <person name="Ongeri F."/>
            <person name="Patil S."/>
            <person name="Petrosino J."/>
            <person name="Pham C."/>
            <person name="Pham P."/>
            <person name="Pu L.-L."/>
            <person name="Puazo M."/>
            <person name="Raj R."/>
            <person name="Reid J."/>
            <person name="Rouhana J."/>
            <person name="Saada N."/>
            <person name="Shang Y."/>
            <person name="Simmons D."/>
            <person name="Thornton R."/>
            <person name="Warren J."/>
            <person name="Weissenberger G."/>
            <person name="Zhang J."/>
            <person name="Zhang L."/>
            <person name="Zhou C."/>
            <person name="Zhu D."/>
            <person name="Muzny D."/>
            <person name="Worley K."/>
            <person name="Gibbs R."/>
        </authorList>
    </citation>
    <scope>NUCLEOTIDE SEQUENCE [LARGE SCALE GENOMIC DNA]</scope>
    <source>
        <strain evidence="1 2">F0268</strain>
    </source>
</reference>
<protein>
    <submittedName>
        <fullName evidence="1">Uncharacterized protein</fullName>
    </submittedName>
</protein>
<dbReference type="HOGENOM" id="CLU_3009894_0_0_9"/>
<dbReference type="EMBL" id="ACKX01000220">
    <property type="protein sequence ID" value="EEJ50330.1"/>
    <property type="molecule type" value="Genomic_DNA"/>
</dbReference>
<evidence type="ECO:0000313" key="1">
    <source>
        <dbReference type="EMBL" id="EEJ50330.1"/>
    </source>
</evidence>
<proteinExistence type="predicted"/>
<organism evidence="1 2">
    <name type="scientific">Oribacterium sinus F0268</name>
    <dbReference type="NCBI Taxonomy" id="585501"/>
    <lineage>
        <taxon>Bacteria</taxon>
        <taxon>Bacillati</taxon>
        <taxon>Bacillota</taxon>
        <taxon>Clostridia</taxon>
        <taxon>Lachnospirales</taxon>
        <taxon>Lachnospiraceae</taxon>
        <taxon>Oribacterium</taxon>
    </lineage>
</organism>
<comment type="caution">
    <text evidence="1">The sequence shown here is derived from an EMBL/GenBank/DDBJ whole genome shotgun (WGS) entry which is preliminary data.</text>
</comment>
<keyword evidence="2" id="KW-1185">Reference proteome</keyword>
<dbReference type="AlphaFoldDB" id="C2L0U9"/>